<dbReference type="AlphaFoldDB" id="X0PUX5"/>
<dbReference type="EMBL" id="BAWF01000035">
    <property type="protein sequence ID" value="GAF46953.1"/>
    <property type="molecule type" value="Genomic_DNA"/>
</dbReference>
<proteinExistence type="predicted"/>
<feature type="region of interest" description="Disordered" evidence="1">
    <location>
        <begin position="37"/>
        <end position="95"/>
    </location>
</feature>
<dbReference type="GO" id="GO:0016746">
    <property type="term" value="F:acyltransferase activity"/>
    <property type="evidence" value="ECO:0007669"/>
    <property type="project" value="InterPro"/>
</dbReference>
<evidence type="ECO:0000313" key="2">
    <source>
        <dbReference type="EMBL" id="GAF46953.1"/>
    </source>
</evidence>
<evidence type="ECO:0000313" key="3">
    <source>
        <dbReference type="Proteomes" id="UP000019491"/>
    </source>
</evidence>
<comment type="caution">
    <text evidence="2">The sequence shown here is derived from an EMBL/GenBank/DDBJ whole genome shotgun (WGS) entry which is preliminary data.</text>
</comment>
<organism evidence="2 3">
    <name type="scientific">Rhodococcus wratislaviensis NBRC 100605</name>
    <dbReference type="NCBI Taxonomy" id="1219028"/>
    <lineage>
        <taxon>Bacteria</taxon>
        <taxon>Bacillati</taxon>
        <taxon>Actinomycetota</taxon>
        <taxon>Actinomycetes</taxon>
        <taxon>Mycobacteriales</taxon>
        <taxon>Nocardiaceae</taxon>
        <taxon>Rhodococcus</taxon>
    </lineage>
</organism>
<evidence type="ECO:0008006" key="4">
    <source>
        <dbReference type="Google" id="ProtNLM"/>
    </source>
</evidence>
<protein>
    <recommendedName>
        <fullName evidence="4">Lsr2 protein</fullName>
    </recommendedName>
</protein>
<gene>
    <name evidence="2" type="ORF">RW1_035_00980</name>
</gene>
<accession>X0PUX5</accession>
<keyword evidence="3" id="KW-1185">Reference proteome</keyword>
<reference evidence="2 3" key="1">
    <citation type="submission" date="2014-02" db="EMBL/GenBank/DDBJ databases">
        <title>Whole genome shotgun sequence of Rhodococcus wratislaviensis NBRC 100605.</title>
        <authorList>
            <person name="Hosoyama A."/>
            <person name="Tsuchikane K."/>
            <person name="Yoshida I."/>
            <person name="Ohji S."/>
            <person name="Ichikawa N."/>
            <person name="Yamazoe A."/>
            <person name="Fujita N."/>
        </authorList>
    </citation>
    <scope>NUCLEOTIDE SEQUENCE [LARGE SCALE GENOMIC DNA]</scope>
    <source>
        <strain evidence="2 3">NBRC 100605</strain>
    </source>
</reference>
<dbReference type="InterPro" id="IPR036625">
    <property type="entry name" value="E3-bd_dom_sf"/>
</dbReference>
<dbReference type="RefSeq" id="WP_037235267.1">
    <property type="nucleotide sequence ID" value="NZ_BAWF01000035.1"/>
</dbReference>
<feature type="compositionally biased region" description="Low complexity" evidence="1">
    <location>
        <begin position="79"/>
        <end position="95"/>
    </location>
</feature>
<sequence length="127" mass="13000">MTGDGAAVDTVGPVIDGTETTATEVGTGALGVAGALTRRRRATRARAPAADTSEHADMADTGNDVDAEKGTTAALSDETPTAHNDNAAAATPPTAEVRAWARAIPVSDRGRLRVEAWEAYVAAHPEH</sequence>
<dbReference type="Proteomes" id="UP000019491">
    <property type="component" value="Unassembled WGS sequence"/>
</dbReference>
<dbReference type="Gene3D" id="4.10.320.10">
    <property type="entry name" value="E3-binding domain"/>
    <property type="match status" value="1"/>
</dbReference>
<dbReference type="OrthoDB" id="4486009at2"/>
<evidence type="ECO:0000256" key="1">
    <source>
        <dbReference type="SAM" id="MobiDB-lite"/>
    </source>
</evidence>
<name>X0PUX5_RHOWR</name>